<keyword evidence="2" id="KW-0732">Signal</keyword>
<evidence type="ECO:0000259" key="3">
    <source>
        <dbReference type="Pfam" id="PF00326"/>
    </source>
</evidence>
<dbReference type="GO" id="GO:0004252">
    <property type="term" value="F:serine-type endopeptidase activity"/>
    <property type="evidence" value="ECO:0007669"/>
    <property type="project" value="TreeGrafter"/>
</dbReference>
<dbReference type="Proteomes" id="UP000249066">
    <property type="component" value="Unassembled WGS sequence"/>
</dbReference>
<dbReference type="EMBL" id="QFNN01000014">
    <property type="protein sequence ID" value="PZO91152.1"/>
    <property type="molecule type" value="Genomic_DNA"/>
</dbReference>
<dbReference type="SUPFAM" id="SSF82171">
    <property type="entry name" value="DPP6 N-terminal domain-like"/>
    <property type="match status" value="1"/>
</dbReference>
<dbReference type="Gene3D" id="3.40.50.1820">
    <property type="entry name" value="alpha/beta hydrolase"/>
    <property type="match status" value="1"/>
</dbReference>
<dbReference type="InterPro" id="IPR029058">
    <property type="entry name" value="AB_hydrolase_fold"/>
</dbReference>
<feature type="chain" id="PRO_5016143896" evidence="2">
    <location>
        <begin position="18"/>
        <end position="657"/>
    </location>
</feature>
<dbReference type="PANTHER" id="PTHR42776:SF27">
    <property type="entry name" value="DIPEPTIDYL PEPTIDASE FAMILY MEMBER 6"/>
    <property type="match status" value="1"/>
</dbReference>
<evidence type="ECO:0000313" key="4">
    <source>
        <dbReference type="EMBL" id="PZO91152.1"/>
    </source>
</evidence>
<evidence type="ECO:0000256" key="1">
    <source>
        <dbReference type="ARBA" id="ARBA00022801"/>
    </source>
</evidence>
<evidence type="ECO:0000313" key="5">
    <source>
        <dbReference type="Proteomes" id="UP000249066"/>
    </source>
</evidence>
<dbReference type="AlphaFoldDB" id="A0A2W5ACZ8"/>
<comment type="caution">
    <text evidence="4">The sequence shown here is derived from an EMBL/GenBank/DDBJ whole genome shotgun (WGS) entry which is preliminary data.</text>
</comment>
<reference evidence="4 5" key="1">
    <citation type="submission" date="2017-08" db="EMBL/GenBank/DDBJ databases">
        <title>Infants hospitalized years apart are colonized by the same room-sourced microbial strains.</title>
        <authorList>
            <person name="Brooks B."/>
            <person name="Olm M.R."/>
            <person name="Firek B.A."/>
            <person name="Baker R."/>
            <person name="Thomas B.C."/>
            <person name="Morowitz M.J."/>
            <person name="Banfield J.F."/>
        </authorList>
    </citation>
    <scope>NUCLEOTIDE SEQUENCE [LARGE SCALE GENOMIC DNA]</scope>
    <source>
        <strain evidence="4">S2_018_000_R2_101</strain>
    </source>
</reference>
<evidence type="ECO:0000256" key="2">
    <source>
        <dbReference type="SAM" id="SignalP"/>
    </source>
</evidence>
<sequence length="657" mass="71003">MLKRVLLCGLAMSALVAADAPDDLAAKFGAMESVMDISLSADGSKVAYLAPMGGKSNALFVVSLATNEPKMVFKADGNPLRLDWCNWVTADRLVCRVSAAQKGAGKDTKFVNSSRLIAVNGDGGDVKVLSQPLGQNALYFSGYGGGIIDWLPGEPGSVLMTRWYVPEEKIGSLITKKAEGLGVERIDTLTLKRSVVENARQDGVEYIADQRGVVRIMGTRPHDLNGYAKPTITYYYRPAGGGAWKPLTTYNTETADGFNPYAVDSAKNIVYGLKKLGGRKALYSLSLDGAGSEALLLSNPRVDIDQLVMIGRDHHVVGASYAEEQRTIVYFDKDVLALTGALSRALPGHPNVYVPDVSLDGTKMLVWAGTDMDPGSYYIFDRTAKKLNKIMLSRPELDGVKLAEQKSVEYRAADGTAIPAYLTLPPGSAGKNIPAIVMPHGGPSARDEWGFDWYSQYYAVRGYAVIQPQYRGSLGYGDSWLNGNAFQSWQQAIGDIADAGKWLIAQGIADPSKLAIVGWSYGGYAALQTAVTTPSLFKAVVAVAPVTDVTELAEQYRYSSQFILVQNFLYANGNARAGSPAQNVSAITAPVMLFHGDMDQNVHIEHSRLMAGKLKGAGKNYLYVEYPGLAHSLESNVARADMLRRSDAFLREQMGVK</sequence>
<keyword evidence="1" id="KW-0378">Hydrolase</keyword>
<feature type="signal peptide" evidence="2">
    <location>
        <begin position="1"/>
        <end position="17"/>
    </location>
</feature>
<dbReference type="PANTHER" id="PTHR42776">
    <property type="entry name" value="SERINE PEPTIDASE S9 FAMILY MEMBER"/>
    <property type="match status" value="1"/>
</dbReference>
<dbReference type="InterPro" id="IPR001375">
    <property type="entry name" value="Peptidase_S9_cat"/>
</dbReference>
<proteinExistence type="predicted"/>
<gene>
    <name evidence="4" type="ORF">DI623_04460</name>
</gene>
<dbReference type="Pfam" id="PF00326">
    <property type="entry name" value="Peptidase_S9"/>
    <property type="match status" value="1"/>
</dbReference>
<name>A0A2W5ACZ8_9SPHN</name>
<accession>A0A2W5ACZ8</accession>
<organism evidence="4 5">
    <name type="scientific">Sphingomonas sanxanigenens</name>
    <dbReference type="NCBI Taxonomy" id="397260"/>
    <lineage>
        <taxon>Bacteria</taxon>
        <taxon>Pseudomonadati</taxon>
        <taxon>Pseudomonadota</taxon>
        <taxon>Alphaproteobacteria</taxon>
        <taxon>Sphingomonadales</taxon>
        <taxon>Sphingomonadaceae</taxon>
        <taxon>Sphingomonas</taxon>
    </lineage>
</organism>
<protein>
    <submittedName>
        <fullName evidence="4">S9 family peptidase</fullName>
    </submittedName>
</protein>
<dbReference type="GO" id="GO:0006508">
    <property type="term" value="P:proteolysis"/>
    <property type="evidence" value="ECO:0007669"/>
    <property type="project" value="InterPro"/>
</dbReference>
<dbReference type="SUPFAM" id="SSF53474">
    <property type="entry name" value="alpha/beta-Hydrolases"/>
    <property type="match status" value="1"/>
</dbReference>
<feature type="domain" description="Peptidase S9 prolyl oligopeptidase catalytic" evidence="3">
    <location>
        <begin position="449"/>
        <end position="655"/>
    </location>
</feature>